<name>A0A3N0V0A2_9PROT</name>
<comment type="caution">
    <text evidence="6">The sequence shown here is derived from an EMBL/GenBank/DDBJ whole genome shotgun (WGS) entry which is preliminary data.</text>
</comment>
<dbReference type="SUPFAM" id="SSF64518">
    <property type="entry name" value="Phase 1 flagellin"/>
    <property type="match status" value="1"/>
</dbReference>
<keyword evidence="4" id="KW-0975">Bacterial flagellum</keyword>
<dbReference type="GO" id="GO:0005198">
    <property type="term" value="F:structural molecule activity"/>
    <property type="evidence" value="ECO:0007669"/>
    <property type="project" value="InterPro"/>
</dbReference>
<dbReference type="NCBIfam" id="TIGR02550">
    <property type="entry name" value="flagell_flgL"/>
    <property type="match status" value="1"/>
</dbReference>
<keyword evidence="7" id="KW-1185">Reference proteome</keyword>
<dbReference type="Pfam" id="PF00669">
    <property type="entry name" value="Flagellin_N"/>
    <property type="match status" value="1"/>
</dbReference>
<gene>
    <name evidence="6" type="primary">flgL</name>
    <name evidence="6" type="ORF">ED236_06635</name>
</gene>
<dbReference type="InterPro" id="IPR001029">
    <property type="entry name" value="Flagellin_N"/>
</dbReference>
<proteinExistence type="inferred from homology"/>
<evidence type="ECO:0000256" key="2">
    <source>
        <dbReference type="ARBA" id="ARBA00004613"/>
    </source>
</evidence>
<dbReference type="GO" id="GO:0005576">
    <property type="term" value="C:extracellular region"/>
    <property type="evidence" value="ECO:0007669"/>
    <property type="project" value="UniProtKB-SubCell"/>
</dbReference>
<dbReference type="Gene3D" id="1.20.1330.10">
    <property type="entry name" value="f41 fragment of flagellin, N-terminal domain"/>
    <property type="match status" value="1"/>
</dbReference>
<comment type="subcellular location">
    <subcellularLocation>
        <location evidence="1">Bacterial flagellum</location>
    </subcellularLocation>
    <subcellularLocation>
        <location evidence="2">Secreted</location>
    </subcellularLocation>
</comment>
<sequence length="304" mass="32521">MRISTNTLYQAGISRISELQSQQARLQQQIASNKRLLTPSDDPVAAARALEIKQAQSLNAQYADNRQHATTQMSQVESTLGSITDLLVATKSNLVGAANPTLDNQQRGYLATELRGALDQLIGLANSRDGAGNYLFSGYQSATPAFVASPGGATYQGDNGQQLVQVASARTMPVSENGGSLFQVGTRNVFATLNDLASLLETPITTQADKDALNAGLATLTGELGTTLDQVLTKRAQVGTYLNELEQLDEAGKSRELQYAESLSDLQDLDYAKALSDLSQQQTILEAAQKSFVQTTSLSLFDLL</sequence>
<evidence type="ECO:0000313" key="6">
    <source>
        <dbReference type="EMBL" id="ROH86133.1"/>
    </source>
</evidence>
<keyword evidence="6" id="KW-0966">Cell projection</keyword>
<evidence type="ECO:0000256" key="4">
    <source>
        <dbReference type="ARBA" id="ARBA00023143"/>
    </source>
</evidence>
<evidence type="ECO:0000259" key="5">
    <source>
        <dbReference type="Pfam" id="PF00669"/>
    </source>
</evidence>
<evidence type="ECO:0000256" key="3">
    <source>
        <dbReference type="ARBA" id="ARBA00005709"/>
    </source>
</evidence>
<reference evidence="6 7" key="1">
    <citation type="submission" date="2018-10" db="EMBL/GenBank/DDBJ databases">
        <authorList>
            <person name="Chen W.-M."/>
        </authorList>
    </citation>
    <scope>NUCLEOTIDE SEQUENCE [LARGE SCALE GENOMIC DNA]</scope>
    <source>
        <strain evidence="6 7">H-5</strain>
    </source>
</reference>
<dbReference type="EMBL" id="RJVP01000003">
    <property type="protein sequence ID" value="ROH86133.1"/>
    <property type="molecule type" value="Genomic_DNA"/>
</dbReference>
<organism evidence="6 7">
    <name type="scientific">Pseudomethylobacillus aquaticus</name>
    <dbReference type="NCBI Taxonomy" id="2676064"/>
    <lineage>
        <taxon>Bacteria</taxon>
        <taxon>Pseudomonadati</taxon>
        <taxon>Pseudomonadota</taxon>
        <taxon>Betaproteobacteria</taxon>
        <taxon>Nitrosomonadales</taxon>
        <taxon>Methylophilaceae</taxon>
        <taxon>Pseudomethylobacillus</taxon>
    </lineage>
</organism>
<dbReference type="GO" id="GO:0071973">
    <property type="term" value="P:bacterial-type flagellum-dependent cell motility"/>
    <property type="evidence" value="ECO:0007669"/>
    <property type="project" value="InterPro"/>
</dbReference>
<dbReference type="GO" id="GO:0009424">
    <property type="term" value="C:bacterial-type flagellum hook"/>
    <property type="evidence" value="ECO:0007669"/>
    <property type="project" value="InterPro"/>
</dbReference>
<evidence type="ECO:0000256" key="1">
    <source>
        <dbReference type="ARBA" id="ARBA00004365"/>
    </source>
</evidence>
<dbReference type="Proteomes" id="UP000275137">
    <property type="component" value="Unassembled WGS sequence"/>
</dbReference>
<dbReference type="InterPro" id="IPR013384">
    <property type="entry name" value="Flagell_FlgL"/>
</dbReference>
<evidence type="ECO:0000313" key="7">
    <source>
        <dbReference type="Proteomes" id="UP000275137"/>
    </source>
</evidence>
<dbReference type="PANTHER" id="PTHR42792:SF1">
    <property type="entry name" value="FLAGELLAR HOOK-ASSOCIATED PROTEIN 3"/>
    <property type="match status" value="1"/>
</dbReference>
<protein>
    <submittedName>
        <fullName evidence="6">Flagellar hook-associated protein 3</fullName>
    </submittedName>
</protein>
<comment type="similarity">
    <text evidence="3">Belongs to the bacterial flagellin family.</text>
</comment>
<keyword evidence="6" id="KW-0282">Flagellum</keyword>
<dbReference type="InterPro" id="IPR001492">
    <property type="entry name" value="Flagellin"/>
</dbReference>
<feature type="domain" description="Flagellin N-terminal" evidence="5">
    <location>
        <begin position="3"/>
        <end position="140"/>
    </location>
</feature>
<keyword evidence="6" id="KW-0969">Cilium</keyword>
<dbReference type="PANTHER" id="PTHR42792">
    <property type="entry name" value="FLAGELLIN"/>
    <property type="match status" value="1"/>
</dbReference>
<dbReference type="RefSeq" id="WP_123237193.1">
    <property type="nucleotide sequence ID" value="NZ_RJVP01000003.1"/>
</dbReference>
<accession>A0A3N0V0A2</accession>
<dbReference type="AlphaFoldDB" id="A0A3N0V0A2"/>